<evidence type="ECO:0000256" key="1">
    <source>
        <dbReference type="SAM" id="MobiDB-lite"/>
    </source>
</evidence>
<feature type="transmembrane region" description="Helical" evidence="2">
    <location>
        <begin position="135"/>
        <end position="156"/>
    </location>
</feature>
<sequence>MYYRTDIKLAAAVAAFASAGAAVIHLAVTPDHWREWAPSGLFFAGLALLQLGWAVAVLRSAHRAVLGIGVVANTAAIALWVVTRTNGLPFGPHADIPESLGPAGILATVLELVVVLGAAWGMLPREHASKISVWRYRFALGGAAMLVAAVMAPGVVAGLDHAHGGAEHDSHGEPGTGGHHGTTSTPEPVPGGSTATRRPTTSESSHSSGHSDGHSH</sequence>
<organism evidence="3 4">
    <name type="scientific">Amycolatopsis marina</name>
    <dbReference type="NCBI Taxonomy" id="490629"/>
    <lineage>
        <taxon>Bacteria</taxon>
        <taxon>Bacillati</taxon>
        <taxon>Actinomycetota</taxon>
        <taxon>Actinomycetes</taxon>
        <taxon>Pseudonocardiales</taxon>
        <taxon>Pseudonocardiaceae</taxon>
        <taxon>Amycolatopsis</taxon>
    </lineage>
</organism>
<feature type="transmembrane region" description="Helical" evidence="2">
    <location>
        <begin position="65"/>
        <end position="83"/>
    </location>
</feature>
<reference evidence="4" key="1">
    <citation type="submission" date="2016-10" db="EMBL/GenBank/DDBJ databases">
        <authorList>
            <person name="Varghese N."/>
            <person name="Submissions S."/>
        </authorList>
    </citation>
    <scope>NUCLEOTIDE SEQUENCE [LARGE SCALE GENOMIC DNA]</scope>
    <source>
        <strain evidence="4">CGMCC 4.3568</strain>
    </source>
</reference>
<keyword evidence="2" id="KW-1133">Transmembrane helix</keyword>
<feature type="region of interest" description="Disordered" evidence="1">
    <location>
        <begin position="161"/>
        <end position="216"/>
    </location>
</feature>
<protein>
    <submittedName>
        <fullName evidence="3">Uncharacterized protein</fullName>
    </submittedName>
</protein>
<dbReference type="Proteomes" id="UP000243799">
    <property type="component" value="Unassembled WGS sequence"/>
</dbReference>
<accession>A0A1I1BNH8</accession>
<feature type="transmembrane region" description="Helical" evidence="2">
    <location>
        <begin position="103"/>
        <end position="123"/>
    </location>
</feature>
<gene>
    <name evidence="3" type="ORF">SAMN05216266_114167</name>
</gene>
<name>A0A1I1BNH8_9PSEU</name>
<dbReference type="AlphaFoldDB" id="A0A1I1BNH8"/>
<proteinExistence type="predicted"/>
<evidence type="ECO:0000313" key="3">
    <source>
        <dbReference type="EMBL" id="SFB50288.1"/>
    </source>
</evidence>
<feature type="compositionally biased region" description="Basic and acidic residues" evidence="1">
    <location>
        <begin position="161"/>
        <end position="172"/>
    </location>
</feature>
<feature type="transmembrane region" description="Helical" evidence="2">
    <location>
        <begin position="36"/>
        <end position="58"/>
    </location>
</feature>
<keyword evidence="4" id="KW-1185">Reference proteome</keyword>
<evidence type="ECO:0000256" key="2">
    <source>
        <dbReference type="SAM" id="Phobius"/>
    </source>
</evidence>
<keyword evidence="2" id="KW-0812">Transmembrane</keyword>
<dbReference type="OrthoDB" id="3365791at2"/>
<keyword evidence="2" id="KW-0472">Membrane</keyword>
<dbReference type="RefSeq" id="WP_091675289.1">
    <property type="nucleotide sequence ID" value="NZ_FOKG01000014.1"/>
</dbReference>
<dbReference type="EMBL" id="FOKG01000014">
    <property type="protein sequence ID" value="SFB50288.1"/>
    <property type="molecule type" value="Genomic_DNA"/>
</dbReference>
<dbReference type="STRING" id="490629.SAMN05216266_114167"/>
<evidence type="ECO:0000313" key="4">
    <source>
        <dbReference type="Proteomes" id="UP000243799"/>
    </source>
</evidence>